<feature type="chain" id="PRO_5022949752" description="Ice-binding protein C-terminal domain-containing protein" evidence="1">
    <location>
        <begin position="24"/>
        <end position="299"/>
    </location>
</feature>
<feature type="domain" description="Ice-binding protein C-terminal" evidence="2">
    <location>
        <begin position="271"/>
        <end position="296"/>
    </location>
</feature>
<dbReference type="EMBL" id="SJPS01000001">
    <property type="protein sequence ID" value="TWU29822.1"/>
    <property type="molecule type" value="Genomic_DNA"/>
</dbReference>
<dbReference type="OrthoDB" id="272731at2"/>
<dbReference type="RefSeq" id="WP_146447790.1">
    <property type="nucleotide sequence ID" value="NZ_SJPS01000001.1"/>
</dbReference>
<evidence type="ECO:0000256" key="1">
    <source>
        <dbReference type="SAM" id="SignalP"/>
    </source>
</evidence>
<dbReference type="PROSITE" id="PS00018">
    <property type="entry name" value="EF_HAND_1"/>
    <property type="match status" value="1"/>
</dbReference>
<reference evidence="3 4" key="1">
    <citation type="submission" date="2019-02" db="EMBL/GenBank/DDBJ databases">
        <title>Deep-cultivation of Planctomycetes and their phenomic and genomic characterization uncovers novel biology.</title>
        <authorList>
            <person name="Wiegand S."/>
            <person name="Jogler M."/>
            <person name="Boedeker C."/>
            <person name="Pinto D."/>
            <person name="Vollmers J."/>
            <person name="Rivas-Marin E."/>
            <person name="Kohn T."/>
            <person name="Peeters S.H."/>
            <person name="Heuer A."/>
            <person name="Rast P."/>
            <person name="Oberbeckmann S."/>
            <person name="Bunk B."/>
            <person name="Jeske O."/>
            <person name="Meyerdierks A."/>
            <person name="Storesund J.E."/>
            <person name="Kallscheuer N."/>
            <person name="Luecker S."/>
            <person name="Lage O.M."/>
            <person name="Pohl T."/>
            <person name="Merkel B.J."/>
            <person name="Hornburger P."/>
            <person name="Mueller R.-W."/>
            <person name="Bruemmer F."/>
            <person name="Labrenz M."/>
            <person name="Spormann A.M."/>
            <person name="Op Den Camp H."/>
            <person name="Overmann J."/>
            <person name="Amann R."/>
            <person name="Jetten M.S.M."/>
            <person name="Mascher T."/>
            <person name="Medema M.H."/>
            <person name="Devos D.P."/>
            <person name="Kaster A.-K."/>
            <person name="Ovreas L."/>
            <person name="Rohde M."/>
            <person name="Galperin M.Y."/>
            <person name="Jogler C."/>
        </authorList>
    </citation>
    <scope>NUCLEOTIDE SEQUENCE [LARGE SCALE GENOMIC DNA]</scope>
    <source>
        <strain evidence="3 4">Pla144</strain>
    </source>
</reference>
<dbReference type="InterPro" id="IPR018247">
    <property type="entry name" value="EF_Hand_1_Ca_BS"/>
</dbReference>
<proteinExistence type="predicted"/>
<keyword evidence="1" id="KW-0732">Signal</keyword>
<comment type="caution">
    <text evidence="3">The sequence shown here is derived from an EMBL/GenBank/DDBJ whole genome shotgun (WGS) entry which is preliminary data.</text>
</comment>
<feature type="signal peptide" evidence="1">
    <location>
        <begin position="1"/>
        <end position="23"/>
    </location>
</feature>
<keyword evidence="4" id="KW-1185">Reference proteome</keyword>
<accession>A0A5C6CYW8</accession>
<dbReference type="AlphaFoldDB" id="A0A5C6CYW8"/>
<protein>
    <recommendedName>
        <fullName evidence="2">Ice-binding protein C-terminal domain-containing protein</fullName>
    </recommendedName>
</protein>
<sequence length="299" mass="31743" precursor="true">MKYTLKILMIGCAVWASSLQANAQVTVDVDMGKNWLGYMNVSELPENGGAFVFGSPWGTDDLVAKFSTSPSKLTLTPNTIGDPNEFWYQNTTGTAPDPLNPGGPGQAGNKTMEANMYVEETDTYAGQTVTFEGSIISNTLSSVLGTYGDYLTKVFIKDFAPDYSSFNVSEEIIDEGTTSFSINLLTDSGLGRHVQYGFATTGANVWVTDVGNFGTVEIAAVGSVAIPGDFDGDGDVDGHDFLVWQRDLNVGTLSEWQDNYGAPPLAASLSAVPEPSTCVIGLLLALGASSMGSRRRTCS</sequence>
<dbReference type="Proteomes" id="UP000318437">
    <property type="component" value="Unassembled WGS sequence"/>
</dbReference>
<evidence type="ECO:0000313" key="3">
    <source>
        <dbReference type="EMBL" id="TWU29822.1"/>
    </source>
</evidence>
<name>A0A5C6CYW8_9BACT</name>
<dbReference type="InterPro" id="IPR013424">
    <property type="entry name" value="Ice-binding_C"/>
</dbReference>
<evidence type="ECO:0000259" key="2">
    <source>
        <dbReference type="Pfam" id="PF07589"/>
    </source>
</evidence>
<evidence type="ECO:0000313" key="4">
    <source>
        <dbReference type="Proteomes" id="UP000318437"/>
    </source>
</evidence>
<organism evidence="3 4">
    <name type="scientific">Bythopirellula polymerisocia</name>
    <dbReference type="NCBI Taxonomy" id="2528003"/>
    <lineage>
        <taxon>Bacteria</taxon>
        <taxon>Pseudomonadati</taxon>
        <taxon>Planctomycetota</taxon>
        <taxon>Planctomycetia</taxon>
        <taxon>Pirellulales</taxon>
        <taxon>Lacipirellulaceae</taxon>
        <taxon>Bythopirellula</taxon>
    </lineage>
</organism>
<dbReference type="Pfam" id="PF07589">
    <property type="entry name" value="PEP-CTERM"/>
    <property type="match status" value="1"/>
</dbReference>
<gene>
    <name evidence="3" type="ORF">Pla144_06010</name>
</gene>